<dbReference type="GO" id="GO:0046872">
    <property type="term" value="F:metal ion binding"/>
    <property type="evidence" value="ECO:0007669"/>
    <property type="project" value="InterPro"/>
</dbReference>
<organism evidence="3 4">
    <name type="scientific">Candidatus Woesebacteria bacterium GW2011_GWA2_40_7</name>
    <dbReference type="NCBI Taxonomy" id="1618562"/>
    <lineage>
        <taxon>Bacteria</taxon>
        <taxon>Candidatus Woeseibacteriota</taxon>
    </lineage>
</organism>
<accession>A0A0G0T8S3</accession>
<reference evidence="3 4" key="1">
    <citation type="journal article" date="2015" name="Nature">
        <title>rRNA introns, odd ribosomes, and small enigmatic genomes across a large radiation of phyla.</title>
        <authorList>
            <person name="Brown C.T."/>
            <person name="Hug L.A."/>
            <person name="Thomas B.C."/>
            <person name="Sharon I."/>
            <person name="Castelle C.J."/>
            <person name="Singh A."/>
            <person name="Wilkins M.J."/>
            <person name="Williams K.H."/>
            <person name="Banfield J.F."/>
        </authorList>
    </citation>
    <scope>NUCLEOTIDE SEQUENCE [LARGE SCALE GENOMIC DNA]</scope>
</reference>
<dbReference type="EMBL" id="LBZO01000022">
    <property type="protein sequence ID" value="KKR73379.1"/>
    <property type="molecule type" value="Genomic_DNA"/>
</dbReference>
<sequence length="154" mass="17455">MSSRLFIEVRERRGLAYAVKPANDKFNEVGYTGVYAGVNVAKSEEAIKVILDQLYGLADGKFPISPKELEKTKEYLKGHIALSLEDTQVAGDFFAEQIMFLDEILTPDALYKRIDNVTVEEVVQEAKKIFIKDHLNLAIIGPYKDVEKYKKLLI</sequence>
<dbReference type="InterPro" id="IPR007863">
    <property type="entry name" value="Peptidase_M16_C"/>
</dbReference>
<name>A0A0G0T8S3_9BACT</name>
<dbReference type="InterPro" id="IPR050361">
    <property type="entry name" value="MPP/UQCRC_Complex"/>
</dbReference>
<dbReference type="InterPro" id="IPR011249">
    <property type="entry name" value="Metalloenz_LuxS/M16"/>
</dbReference>
<dbReference type="SUPFAM" id="SSF63411">
    <property type="entry name" value="LuxS/MPP-like metallohydrolase"/>
    <property type="match status" value="1"/>
</dbReference>
<dbReference type="Proteomes" id="UP000034013">
    <property type="component" value="Unassembled WGS sequence"/>
</dbReference>
<comment type="caution">
    <text evidence="3">The sequence shown here is derived from an EMBL/GenBank/DDBJ whole genome shotgun (WGS) entry which is preliminary data.</text>
</comment>
<proteinExistence type="inferred from homology"/>
<evidence type="ECO:0000256" key="1">
    <source>
        <dbReference type="ARBA" id="ARBA00007261"/>
    </source>
</evidence>
<gene>
    <name evidence="3" type="ORF">UU16_C0022G0001</name>
</gene>
<evidence type="ECO:0000313" key="3">
    <source>
        <dbReference type="EMBL" id="KKR73379.1"/>
    </source>
</evidence>
<dbReference type="Pfam" id="PF05193">
    <property type="entry name" value="Peptidase_M16_C"/>
    <property type="match status" value="1"/>
</dbReference>
<evidence type="ECO:0000259" key="2">
    <source>
        <dbReference type="Pfam" id="PF05193"/>
    </source>
</evidence>
<dbReference type="PANTHER" id="PTHR11851:SF49">
    <property type="entry name" value="MITOCHONDRIAL-PROCESSING PEPTIDASE SUBUNIT ALPHA"/>
    <property type="match status" value="1"/>
</dbReference>
<dbReference type="AlphaFoldDB" id="A0A0G0T8S3"/>
<comment type="similarity">
    <text evidence="1">Belongs to the peptidase M16 family.</text>
</comment>
<protein>
    <submittedName>
        <fullName evidence="3">Peptidase M16 domain protein</fullName>
    </submittedName>
</protein>
<feature type="domain" description="Peptidase M16 C-terminal" evidence="2">
    <location>
        <begin position="1"/>
        <end position="75"/>
    </location>
</feature>
<dbReference type="PANTHER" id="PTHR11851">
    <property type="entry name" value="METALLOPROTEASE"/>
    <property type="match status" value="1"/>
</dbReference>
<evidence type="ECO:0000313" key="4">
    <source>
        <dbReference type="Proteomes" id="UP000034013"/>
    </source>
</evidence>
<dbReference type="Gene3D" id="3.30.830.10">
    <property type="entry name" value="Metalloenzyme, LuxS/M16 peptidase-like"/>
    <property type="match status" value="1"/>
</dbReference>